<comment type="caution">
    <text evidence="2">The sequence shown here is derived from an EMBL/GenBank/DDBJ whole genome shotgun (WGS) entry which is preliminary data.</text>
</comment>
<accession>A0A7X0XFI9</accession>
<dbReference type="RefSeq" id="WP_185418152.1">
    <property type="nucleotide sequence ID" value="NZ_JAASTX010000023.1"/>
</dbReference>
<dbReference type="InterPro" id="IPR000182">
    <property type="entry name" value="GNAT_dom"/>
</dbReference>
<evidence type="ECO:0000313" key="2">
    <source>
        <dbReference type="EMBL" id="MBC1493018.1"/>
    </source>
</evidence>
<dbReference type="AlphaFoldDB" id="A0A7X0XFI9"/>
<dbReference type="InterPro" id="IPR016181">
    <property type="entry name" value="Acyl_CoA_acyltransferase"/>
</dbReference>
<proteinExistence type="predicted"/>
<evidence type="ECO:0000313" key="3">
    <source>
        <dbReference type="Proteomes" id="UP000533953"/>
    </source>
</evidence>
<feature type="domain" description="N-acetyltransferase" evidence="1">
    <location>
        <begin position="2"/>
        <end position="143"/>
    </location>
</feature>
<reference evidence="2 3" key="1">
    <citation type="submission" date="2020-03" db="EMBL/GenBank/DDBJ databases">
        <title>Soil Listeria distribution.</title>
        <authorList>
            <person name="Liao J."/>
            <person name="Wiedmann M."/>
        </authorList>
    </citation>
    <scope>NUCLEOTIDE SEQUENCE [LARGE SCALE GENOMIC DNA]</scope>
    <source>
        <strain evidence="2 3">FSL L7-1547</strain>
    </source>
</reference>
<keyword evidence="2" id="KW-0808">Transferase</keyword>
<dbReference type="GO" id="GO:0016747">
    <property type="term" value="F:acyltransferase activity, transferring groups other than amino-acyl groups"/>
    <property type="evidence" value="ECO:0007669"/>
    <property type="project" value="InterPro"/>
</dbReference>
<dbReference type="Pfam" id="PF13508">
    <property type="entry name" value="Acetyltransf_7"/>
    <property type="match status" value="1"/>
</dbReference>
<evidence type="ECO:0000259" key="1">
    <source>
        <dbReference type="PROSITE" id="PS51186"/>
    </source>
</evidence>
<dbReference type="SUPFAM" id="SSF55729">
    <property type="entry name" value="Acyl-CoA N-acyltransferases (Nat)"/>
    <property type="match status" value="1"/>
</dbReference>
<dbReference type="Proteomes" id="UP000533953">
    <property type="component" value="Unassembled WGS sequence"/>
</dbReference>
<sequence length="164" mass="18326">MITIDIAKKEDAREIRVVLEASFPTHAEADLVDAIIASEYYVSELALVARDNDEIVGYSLLSECFLEDERILVLAPIAVKPAWQNRGVGSQLIEAGISKAKRTEYRCISVLGHAEYYPRFGFEKACQYGIKAPFDVPDENFLVYRIADKLSEGTVRYPASFDGV</sequence>
<dbReference type="PROSITE" id="PS51186">
    <property type="entry name" value="GNAT"/>
    <property type="match status" value="1"/>
</dbReference>
<dbReference type="CDD" id="cd04301">
    <property type="entry name" value="NAT_SF"/>
    <property type="match status" value="1"/>
</dbReference>
<gene>
    <name evidence="2" type="ORF">HCI99_14455</name>
</gene>
<dbReference type="EMBL" id="JAASTX010000023">
    <property type="protein sequence ID" value="MBC1493018.1"/>
    <property type="molecule type" value="Genomic_DNA"/>
</dbReference>
<dbReference type="Gene3D" id="3.40.630.30">
    <property type="match status" value="1"/>
</dbReference>
<organism evidence="2 3">
    <name type="scientific">Listeria booriae</name>
    <dbReference type="NCBI Taxonomy" id="1552123"/>
    <lineage>
        <taxon>Bacteria</taxon>
        <taxon>Bacillati</taxon>
        <taxon>Bacillota</taxon>
        <taxon>Bacilli</taxon>
        <taxon>Bacillales</taxon>
        <taxon>Listeriaceae</taxon>
        <taxon>Listeria</taxon>
    </lineage>
</organism>
<name>A0A7X0XFI9_9LIST</name>
<protein>
    <submittedName>
        <fullName evidence="2">N-acetyltransferase</fullName>
    </submittedName>
</protein>